<organism evidence="1 2">
    <name type="scientific">Eragrostis curvula</name>
    <name type="common">weeping love grass</name>
    <dbReference type="NCBI Taxonomy" id="38414"/>
    <lineage>
        <taxon>Eukaryota</taxon>
        <taxon>Viridiplantae</taxon>
        <taxon>Streptophyta</taxon>
        <taxon>Embryophyta</taxon>
        <taxon>Tracheophyta</taxon>
        <taxon>Spermatophyta</taxon>
        <taxon>Magnoliopsida</taxon>
        <taxon>Liliopsida</taxon>
        <taxon>Poales</taxon>
        <taxon>Poaceae</taxon>
        <taxon>PACMAD clade</taxon>
        <taxon>Chloridoideae</taxon>
        <taxon>Eragrostideae</taxon>
        <taxon>Eragrostidinae</taxon>
        <taxon>Eragrostis</taxon>
    </lineage>
</organism>
<protein>
    <submittedName>
        <fullName evidence="1">Uncharacterized protein</fullName>
    </submittedName>
</protein>
<dbReference type="AlphaFoldDB" id="A0A5J9T1X8"/>
<proteinExistence type="predicted"/>
<evidence type="ECO:0000313" key="2">
    <source>
        <dbReference type="Proteomes" id="UP000324897"/>
    </source>
</evidence>
<dbReference type="Gramene" id="TVU04851">
    <property type="protein sequence ID" value="TVU04851"/>
    <property type="gene ID" value="EJB05_47989"/>
</dbReference>
<accession>A0A5J9T1X8</accession>
<keyword evidence="2" id="KW-1185">Reference proteome</keyword>
<name>A0A5J9T1X8_9POAL</name>
<dbReference type="EMBL" id="RWGY01000051">
    <property type="protein sequence ID" value="TVU04851.1"/>
    <property type="molecule type" value="Genomic_DNA"/>
</dbReference>
<reference evidence="1 2" key="1">
    <citation type="journal article" date="2019" name="Sci. Rep.">
        <title>A high-quality genome of Eragrostis curvula grass provides insights into Poaceae evolution and supports new strategies to enhance forage quality.</title>
        <authorList>
            <person name="Carballo J."/>
            <person name="Santos B.A.C.M."/>
            <person name="Zappacosta D."/>
            <person name="Garbus I."/>
            <person name="Selva J.P."/>
            <person name="Gallo C.A."/>
            <person name="Diaz A."/>
            <person name="Albertini E."/>
            <person name="Caccamo M."/>
            <person name="Echenique V."/>
        </authorList>
    </citation>
    <scope>NUCLEOTIDE SEQUENCE [LARGE SCALE GENOMIC DNA]</scope>
    <source>
        <strain evidence="2">cv. Victoria</strain>
        <tissue evidence="1">Leaf</tissue>
    </source>
</reference>
<evidence type="ECO:0000313" key="1">
    <source>
        <dbReference type="EMBL" id="TVU04851.1"/>
    </source>
</evidence>
<sequence>MAAALVKGILQGLAGCPQTFISARKQRSANSVRVHPLQQRGGVLQSLAWSADGDRGRRRLKAQVTGRLIGKYSQAKVGGW</sequence>
<comment type="caution">
    <text evidence="1">The sequence shown here is derived from an EMBL/GenBank/DDBJ whole genome shotgun (WGS) entry which is preliminary data.</text>
</comment>
<dbReference type="Proteomes" id="UP000324897">
    <property type="component" value="Unassembled WGS sequence"/>
</dbReference>
<gene>
    <name evidence="1" type="ORF">EJB05_47989</name>
</gene>